<reference evidence="2 3" key="1">
    <citation type="submission" date="2019-03" db="EMBL/GenBank/DDBJ databases">
        <title>First draft genome of Liparis tanakae, snailfish: a comprehensive survey of snailfish specific genes.</title>
        <authorList>
            <person name="Kim W."/>
            <person name="Song I."/>
            <person name="Jeong J.-H."/>
            <person name="Kim D."/>
            <person name="Kim S."/>
            <person name="Ryu S."/>
            <person name="Song J.Y."/>
            <person name="Lee S.K."/>
        </authorList>
    </citation>
    <scope>NUCLEOTIDE SEQUENCE [LARGE SCALE GENOMIC DNA]</scope>
    <source>
        <tissue evidence="2">Muscle</tissue>
    </source>
</reference>
<feature type="region of interest" description="Disordered" evidence="1">
    <location>
        <begin position="1"/>
        <end position="20"/>
    </location>
</feature>
<dbReference type="AlphaFoldDB" id="A0A4Z2GML7"/>
<gene>
    <name evidence="2" type="ORF">EYF80_035734</name>
</gene>
<sequence length="155" mass="16588">MENAANQPVSQSGDSDCPGERALCTAARKESLLPPGKDISVPLSRHLKAPEPKCNRSGRDVEFTLLKSVMSQQRHVLGMIRSGPPTGSSTLAWQTDVREDGGNVCSRRCAAPPCRRSAMCLLRLPPPLSPLLMTPKAPVDNGEKNDSDISVPATC</sequence>
<evidence type="ECO:0000256" key="1">
    <source>
        <dbReference type="SAM" id="MobiDB-lite"/>
    </source>
</evidence>
<name>A0A4Z2GML7_9TELE</name>
<keyword evidence="3" id="KW-1185">Reference proteome</keyword>
<comment type="caution">
    <text evidence="2">The sequence shown here is derived from an EMBL/GenBank/DDBJ whole genome shotgun (WGS) entry which is preliminary data.</text>
</comment>
<protein>
    <submittedName>
        <fullName evidence="2">Uncharacterized protein</fullName>
    </submittedName>
</protein>
<organism evidence="2 3">
    <name type="scientific">Liparis tanakae</name>
    <name type="common">Tanaka's snailfish</name>
    <dbReference type="NCBI Taxonomy" id="230148"/>
    <lineage>
        <taxon>Eukaryota</taxon>
        <taxon>Metazoa</taxon>
        <taxon>Chordata</taxon>
        <taxon>Craniata</taxon>
        <taxon>Vertebrata</taxon>
        <taxon>Euteleostomi</taxon>
        <taxon>Actinopterygii</taxon>
        <taxon>Neopterygii</taxon>
        <taxon>Teleostei</taxon>
        <taxon>Neoteleostei</taxon>
        <taxon>Acanthomorphata</taxon>
        <taxon>Eupercaria</taxon>
        <taxon>Perciformes</taxon>
        <taxon>Cottioidei</taxon>
        <taxon>Cottales</taxon>
        <taxon>Liparidae</taxon>
        <taxon>Liparis</taxon>
    </lineage>
</organism>
<feature type="region of interest" description="Disordered" evidence="1">
    <location>
        <begin position="134"/>
        <end position="155"/>
    </location>
</feature>
<proteinExistence type="predicted"/>
<dbReference type="Proteomes" id="UP000314294">
    <property type="component" value="Unassembled WGS sequence"/>
</dbReference>
<evidence type="ECO:0000313" key="3">
    <source>
        <dbReference type="Proteomes" id="UP000314294"/>
    </source>
</evidence>
<feature type="compositionally biased region" description="Polar residues" evidence="1">
    <location>
        <begin position="1"/>
        <end position="14"/>
    </location>
</feature>
<evidence type="ECO:0000313" key="2">
    <source>
        <dbReference type="EMBL" id="TNN54043.1"/>
    </source>
</evidence>
<dbReference type="EMBL" id="SRLO01000497">
    <property type="protein sequence ID" value="TNN54043.1"/>
    <property type="molecule type" value="Genomic_DNA"/>
</dbReference>
<accession>A0A4Z2GML7</accession>